<comment type="similarity">
    <text evidence="2 10">Belongs to the LolA family.</text>
</comment>
<evidence type="ECO:0000313" key="11">
    <source>
        <dbReference type="EMBL" id="QNN71673.1"/>
    </source>
</evidence>
<dbReference type="PANTHER" id="PTHR35869">
    <property type="entry name" value="OUTER-MEMBRANE LIPOPROTEIN CARRIER PROTEIN"/>
    <property type="match status" value="1"/>
</dbReference>
<evidence type="ECO:0000256" key="10">
    <source>
        <dbReference type="HAMAP-Rule" id="MF_00240"/>
    </source>
</evidence>
<dbReference type="GO" id="GO:0030288">
    <property type="term" value="C:outer membrane-bounded periplasmic space"/>
    <property type="evidence" value="ECO:0007669"/>
    <property type="project" value="TreeGrafter"/>
</dbReference>
<name>A0A7G9SUZ8_9GAMM</name>
<organism evidence="11 12">
    <name type="scientific">Thermomonas carbonis</name>
    <dbReference type="NCBI Taxonomy" id="1463158"/>
    <lineage>
        <taxon>Bacteria</taxon>
        <taxon>Pseudomonadati</taxon>
        <taxon>Pseudomonadota</taxon>
        <taxon>Gammaproteobacteria</taxon>
        <taxon>Lysobacterales</taxon>
        <taxon>Lysobacteraceae</taxon>
        <taxon>Thermomonas</taxon>
    </lineage>
</organism>
<evidence type="ECO:0000256" key="1">
    <source>
        <dbReference type="ARBA" id="ARBA00004418"/>
    </source>
</evidence>
<dbReference type="InterPro" id="IPR018323">
    <property type="entry name" value="OM_lipoprot_carrier_LolA_Pbac"/>
</dbReference>
<dbReference type="CDD" id="cd16325">
    <property type="entry name" value="LolA"/>
    <property type="match status" value="1"/>
</dbReference>
<gene>
    <name evidence="10 11" type="primary">lolA</name>
    <name evidence="11" type="ORF">H9L16_13100</name>
</gene>
<keyword evidence="6 10" id="KW-0732">Signal</keyword>
<dbReference type="KEGG" id="tcn:H9L16_13100"/>
<dbReference type="AlphaFoldDB" id="A0A7G9SUZ8"/>
<dbReference type="PANTHER" id="PTHR35869:SF1">
    <property type="entry name" value="OUTER-MEMBRANE LIPOPROTEIN CARRIER PROTEIN"/>
    <property type="match status" value="1"/>
</dbReference>
<evidence type="ECO:0000256" key="7">
    <source>
        <dbReference type="ARBA" id="ARBA00022764"/>
    </source>
</evidence>
<feature type="signal peptide" evidence="10">
    <location>
        <begin position="1"/>
        <end position="21"/>
    </location>
</feature>
<comment type="subunit">
    <text evidence="3 10">Monomer.</text>
</comment>
<dbReference type="HAMAP" id="MF_00240">
    <property type="entry name" value="LolA"/>
    <property type="match status" value="1"/>
</dbReference>
<dbReference type="Pfam" id="PF03548">
    <property type="entry name" value="LolA"/>
    <property type="match status" value="1"/>
</dbReference>
<dbReference type="GO" id="GO:0042953">
    <property type="term" value="P:lipoprotein transport"/>
    <property type="evidence" value="ECO:0007669"/>
    <property type="project" value="InterPro"/>
</dbReference>
<evidence type="ECO:0000256" key="6">
    <source>
        <dbReference type="ARBA" id="ARBA00022729"/>
    </source>
</evidence>
<dbReference type="GO" id="GO:0044874">
    <property type="term" value="P:lipoprotein localization to outer membrane"/>
    <property type="evidence" value="ECO:0007669"/>
    <property type="project" value="UniProtKB-UniRule"/>
</dbReference>
<evidence type="ECO:0000313" key="12">
    <source>
        <dbReference type="Proteomes" id="UP000515804"/>
    </source>
</evidence>
<dbReference type="EMBL" id="CP060719">
    <property type="protein sequence ID" value="QNN71673.1"/>
    <property type="molecule type" value="Genomic_DNA"/>
</dbReference>
<keyword evidence="12" id="KW-1185">Reference proteome</keyword>
<dbReference type="Proteomes" id="UP000515804">
    <property type="component" value="Chromosome"/>
</dbReference>
<dbReference type="SUPFAM" id="SSF89392">
    <property type="entry name" value="Prokaryotic lipoproteins and lipoprotein localization factors"/>
    <property type="match status" value="1"/>
</dbReference>
<evidence type="ECO:0000256" key="4">
    <source>
        <dbReference type="ARBA" id="ARBA00014035"/>
    </source>
</evidence>
<sequence length="205" mass="22335" precursor="true">MKPATAMLSTALLLAANIANAGARDELNAFSKGLKGLDGQFTQQVFDARGKQKETSSGRVAVSVPRLFRWEYVKPYPQLIVADGNTVWVHDPDLQQVSRRAQGVEEANSPLAILLDPSKLDRDFVVKDAGKAGGVEWLELTPKQAEAPFKSARLGFADKGLAQMEYVDALGQRTRISFSGWKRNPSFARGTFVYVPQKGVDVIGG</sequence>
<accession>A0A7G9SUZ8</accession>
<evidence type="ECO:0000256" key="3">
    <source>
        <dbReference type="ARBA" id="ARBA00011245"/>
    </source>
</evidence>
<keyword evidence="8 10" id="KW-0653">Protein transport</keyword>
<dbReference type="InterPro" id="IPR029046">
    <property type="entry name" value="LolA/LolB/LppX"/>
</dbReference>
<keyword evidence="7 10" id="KW-0574">Periplasm</keyword>
<feature type="chain" id="PRO_5029068623" description="Outer-membrane lipoprotein carrier protein" evidence="10">
    <location>
        <begin position="22"/>
        <end position="205"/>
    </location>
</feature>
<comment type="subcellular location">
    <subcellularLocation>
        <location evidence="1 10">Periplasm</location>
    </subcellularLocation>
</comment>
<evidence type="ECO:0000256" key="9">
    <source>
        <dbReference type="ARBA" id="ARBA00023186"/>
    </source>
</evidence>
<protein>
    <recommendedName>
        <fullName evidence="4 10">Outer-membrane lipoprotein carrier protein</fullName>
    </recommendedName>
</protein>
<reference evidence="11 12" key="1">
    <citation type="submission" date="2020-08" db="EMBL/GenBank/DDBJ databases">
        <title>Genome sequence of Thermomonas carbonis KCTC 42013T.</title>
        <authorList>
            <person name="Hyun D.-W."/>
            <person name="Bae J.-W."/>
        </authorList>
    </citation>
    <scope>NUCLEOTIDE SEQUENCE [LARGE SCALE GENOMIC DNA]</scope>
    <source>
        <strain evidence="11 12">KCTC 42013</strain>
    </source>
</reference>
<evidence type="ECO:0000256" key="2">
    <source>
        <dbReference type="ARBA" id="ARBA00007615"/>
    </source>
</evidence>
<dbReference type="Gene3D" id="2.50.20.10">
    <property type="entry name" value="Lipoprotein localisation LolA/LolB/LppX"/>
    <property type="match status" value="1"/>
</dbReference>
<keyword evidence="5 10" id="KW-0813">Transport</keyword>
<proteinExistence type="inferred from homology"/>
<keyword evidence="11" id="KW-0449">Lipoprotein</keyword>
<comment type="function">
    <text evidence="10">Participates in the translocation of lipoproteins from the inner membrane to the outer membrane. Only forms a complex with a lipoprotein if the residue after the N-terminal Cys is not an aspartate (The Asp acts as a targeting signal to indicate that the lipoprotein should stay in the inner membrane).</text>
</comment>
<evidence type="ECO:0000256" key="5">
    <source>
        <dbReference type="ARBA" id="ARBA00022448"/>
    </source>
</evidence>
<dbReference type="InterPro" id="IPR004564">
    <property type="entry name" value="OM_lipoprot_carrier_LolA-like"/>
</dbReference>
<dbReference type="NCBIfam" id="TIGR00547">
    <property type="entry name" value="lolA"/>
    <property type="match status" value="1"/>
</dbReference>
<keyword evidence="9 10" id="KW-0143">Chaperone</keyword>
<evidence type="ECO:0000256" key="8">
    <source>
        <dbReference type="ARBA" id="ARBA00022927"/>
    </source>
</evidence>